<proteinExistence type="predicted"/>
<reference evidence="3" key="1">
    <citation type="journal article" date="2019" name="Nat. Commun.">
        <title>The genome of broomcorn millet.</title>
        <authorList>
            <person name="Zou C."/>
            <person name="Miki D."/>
            <person name="Li D."/>
            <person name="Tang Q."/>
            <person name="Xiao L."/>
            <person name="Rajput S."/>
            <person name="Deng P."/>
            <person name="Jia W."/>
            <person name="Huang R."/>
            <person name="Zhang M."/>
            <person name="Sun Y."/>
            <person name="Hu J."/>
            <person name="Fu X."/>
            <person name="Schnable P.S."/>
            <person name="Li F."/>
            <person name="Zhang H."/>
            <person name="Feng B."/>
            <person name="Zhu X."/>
            <person name="Liu R."/>
            <person name="Schnable J.C."/>
            <person name="Zhu J.-K."/>
            <person name="Zhang H."/>
        </authorList>
    </citation>
    <scope>NUCLEOTIDE SEQUENCE [LARGE SCALE GENOMIC DNA]</scope>
</reference>
<name>A0A3L6S5L1_PANMI</name>
<dbReference type="GO" id="GO:0007142">
    <property type="term" value="P:male meiosis II"/>
    <property type="evidence" value="ECO:0007669"/>
    <property type="project" value="InterPro"/>
</dbReference>
<gene>
    <name evidence="2" type="ORF">C2845_PM02G46200</name>
</gene>
<protein>
    <submittedName>
        <fullName evidence="2">Protein JASON-like isoform X1</fullName>
    </submittedName>
</protein>
<feature type="compositionally biased region" description="Polar residues" evidence="1">
    <location>
        <begin position="316"/>
        <end position="338"/>
    </location>
</feature>
<evidence type="ECO:0000256" key="1">
    <source>
        <dbReference type="SAM" id="MobiDB-lite"/>
    </source>
</evidence>
<dbReference type="InterPro" id="IPR039300">
    <property type="entry name" value="JASON"/>
</dbReference>
<feature type="region of interest" description="Disordered" evidence="1">
    <location>
        <begin position="315"/>
        <end position="338"/>
    </location>
</feature>
<dbReference type="EMBL" id="PQIB02000005">
    <property type="protein sequence ID" value="RLN16265.1"/>
    <property type="molecule type" value="Genomic_DNA"/>
</dbReference>
<comment type="caution">
    <text evidence="2">The sequence shown here is derived from an EMBL/GenBank/DDBJ whole genome shotgun (WGS) entry which is preliminary data.</text>
</comment>
<feature type="region of interest" description="Disordered" evidence="1">
    <location>
        <begin position="419"/>
        <end position="499"/>
    </location>
</feature>
<evidence type="ECO:0000313" key="3">
    <source>
        <dbReference type="Proteomes" id="UP000275267"/>
    </source>
</evidence>
<keyword evidence="3" id="KW-1185">Reference proteome</keyword>
<feature type="region of interest" description="Disordered" evidence="1">
    <location>
        <begin position="185"/>
        <end position="215"/>
    </location>
</feature>
<dbReference type="PANTHER" id="PTHR33318:SF32">
    <property type="entry name" value="OS03G0777100 PROTEIN"/>
    <property type="match status" value="1"/>
</dbReference>
<evidence type="ECO:0000313" key="2">
    <source>
        <dbReference type="EMBL" id="RLN16265.1"/>
    </source>
</evidence>
<dbReference type="STRING" id="4540.A0A3L6S5L1"/>
<dbReference type="OrthoDB" id="1932581at2759"/>
<dbReference type="Pfam" id="PF06364">
    <property type="entry name" value="DUF1068"/>
    <property type="match status" value="1"/>
</dbReference>
<sequence>MAGAGAPSAWGPSTALVSALVALLGLGLAAYIVGPQLYWHAAEALTAAGACPACDCNCDARPLLDLPEDCAKQFKGVKSRASGEETEKSFTELLIEELRQREEEATQAQQEADVKLLEAKKLASQYQKEADKCSSAATRRGAARLLLEAVGTPAVRRRRRRRSGGMMGCLFGCFRASGDGGEVKGGGDGGRLVPPSLAPATSHKDAAARRTRQPSRNALSAVFQREDEGAAAEQTASSWADQSDWRKRMDQELEPQAIIQENYGALAETTNETQRAPKNADSVHQKETHSGCLPAMSDDVHFMEALKVENCEIPRSHQSSTVPDAMSSSKTNDELQSSATSFATNVEELMNGNITEACAQDEVHRTLDPTKDLEECWVSKEDFLHPGQSEEDPKCAKNDNVVAMEISISDEYSLFQSSEDSISSSNKIRDSVTTPSMEKSLETEATIHGTRKKVLKNNDSELELPSLSHWLKPPNPKKPFRDEALTGDRSHSAKSSDEDRPIIGMVAAHWKDKEPVNFTPKWFDGNGIPNSTNKYKEDQKVSWHATPFEERLEKALSEEKILSERKRKHKSGLEQIAGKI</sequence>
<organism evidence="2 3">
    <name type="scientific">Panicum miliaceum</name>
    <name type="common">Proso millet</name>
    <name type="synonym">Broomcorn millet</name>
    <dbReference type="NCBI Taxonomy" id="4540"/>
    <lineage>
        <taxon>Eukaryota</taxon>
        <taxon>Viridiplantae</taxon>
        <taxon>Streptophyta</taxon>
        <taxon>Embryophyta</taxon>
        <taxon>Tracheophyta</taxon>
        <taxon>Spermatophyta</taxon>
        <taxon>Magnoliopsida</taxon>
        <taxon>Liliopsida</taxon>
        <taxon>Poales</taxon>
        <taxon>Poaceae</taxon>
        <taxon>PACMAD clade</taxon>
        <taxon>Panicoideae</taxon>
        <taxon>Panicodae</taxon>
        <taxon>Paniceae</taxon>
        <taxon>Panicinae</taxon>
        <taxon>Panicum</taxon>
        <taxon>Panicum sect. Panicum</taxon>
    </lineage>
</organism>
<dbReference type="InterPro" id="IPR010471">
    <property type="entry name" value="DUF1068"/>
</dbReference>
<accession>A0A3L6S5L1</accession>
<dbReference type="AlphaFoldDB" id="A0A3L6S5L1"/>
<dbReference type="PANTHER" id="PTHR33318">
    <property type="entry name" value="ASPARTYL/GLUTAMYL-TRNA(ASN/GLN) AMIDOTRANSFERASE SUBUNIT"/>
    <property type="match status" value="1"/>
</dbReference>
<feature type="compositionally biased region" description="Basic and acidic residues" evidence="1">
    <location>
        <begin position="479"/>
        <end position="499"/>
    </location>
</feature>
<dbReference type="Proteomes" id="UP000275267">
    <property type="component" value="Unassembled WGS sequence"/>
</dbReference>